<dbReference type="SUPFAM" id="SSF54814">
    <property type="entry name" value="Prokaryotic type KH domain (KH-domain type II)"/>
    <property type="match status" value="1"/>
</dbReference>
<feature type="non-terminal residue" evidence="3">
    <location>
        <position position="1"/>
    </location>
</feature>
<keyword evidence="1" id="KW-0694">RNA-binding</keyword>
<dbReference type="InterPro" id="IPR009019">
    <property type="entry name" value="KH_sf_prok-type"/>
</dbReference>
<dbReference type="Proteomes" id="UP000270927">
    <property type="component" value="Unassembled WGS sequence"/>
</dbReference>
<keyword evidence="4" id="KW-1185">Reference proteome</keyword>
<organism evidence="3 4">
    <name type="scientific">Candidatus Cardinium hertigii</name>
    <dbReference type="NCBI Taxonomy" id="247481"/>
    <lineage>
        <taxon>Bacteria</taxon>
        <taxon>Pseudomonadati</taxon>
        <taxon>Bacteroidota</taxon>
        <taxon>Cytophagia</taxon>
        <taxon>Cytophagales</taxon>
        <taxon>Amoebophilaceae</taxon>
        <taxon>Candidatus Cardinium</taxon>
    </lineage>
</organism>
<protein>
    <submittedName>
        <fullName evidence="3">GTPase Era</fullName>
    </submittedName>
</protein>
<name>A0A3N2QDH8_9BACT</name>
<evidence type="ECO:0000256" key="1">
    <source>
        <dbReference type="ARBA" id="ARBA00022884"/>
    </source>
</evidence>
<evidence type="ECO:0000313" key="3">
    <source>
        <dbReference type="EMBL" id="ROT47824.1"/>
    </source>
</evidence>
<dbReference type="InterPro" id="IPR015946">
    <property type="entry name" value="KH_dom-like_a/b"/>
</dbReference>
<dbReference type="Gene3D" id="3.30.300.20">
    <property type="match status" value="1"/>
</dbReference>
<feature type="domain" description="KH type-2" evidence="2">
    <location>
        <begin position="1"/>
        <end position="50"/>
    </location>
</feature>
<proteinExistence type="predicted"/>
<dbReference type="RefSeq" id="WP_184891043.1">
    <property type="nucleotide sequence ID" value="NZ_RARA01000009.1"/>
</dbReference>
<dbReference type="Pfam" id="PF07650">
    <property type="entry name" value="KH_2"/>
    <property type="match status" value="1"/>
</dbReference>
<reference evidence="3 4" key="1">
    <citation type="submission" date="2018-09" db="EMBL/GenBank/DDBJ databases">
        <title>Comparative Genomics of Wolbachia-Cardinium Dual Endosymbiosis in a Plant-Parasitic Nematode.</title>
        <authorList>
            <person name="Brown A.M.V."/>
            <person name="Wasala S.K."/>
            <person name="Howe D.K."/>
            <person name="Peetz A.B."/>
            <person name="Zasada I.A."/>
            <person name="Denver D.R."/>
        </authorList>
    </citation>
    <scope>NUCLEOTIDE SEQUENCE [LARGE SCALE GENOMIC DNA]</scope>
    <source>
        <strain evidence="3 4">Pp_1</strain>
    </source>
</reference>
<dbReference type="GO" id="GO:0003723">
    <property type="term" value="F:RNA binding"/>
    <property type="evidence" value="ECO:0007669"/>
    <property type="project" value="UniProtKB-KW"/>
</dbReference>
<comment type="caution">
    <text evidence="3">The sequence shown here is derived from an EMBL/GenBank/DDBJ whole genome shotgun (WGS) entry which is preliminary data.</text>
</comment>
<dbReference type="EMBL" id="RARA01000009">
    <property type="protein sequence ID" value="ROT47824.1"/>
    <property type="molecule type" value="Genomic_DNA"/>
</dbReference>
<dbReference type="InterPro" id="IPR004044">
    <property type="entry name" value="KH_dom_type_2"/>
</dbReference>
<sequence length="68" mass="7730">VERQTQKGIIIGKQGGALKTLGIEARIALEHFFKKKIFLAQHVKVTPNWRKNALLLNKFGYPNLSKKT</sequence>
<dbReference type="AlphaFoldDB" id="A0A3N2QDH8"/>
<evidence type="ECO:0000313" key="4">
    <source>
        <dbReference type="Proteomes" id="UP000270927"/>
    </source>
</evidence>
<gene>
    <name evidence="3" type="ORF">EDM02_00285</name>
</gene>
<accession>A0A3N2QDH8</accession>
<evidence type="ECO:0000259" key="2">
    <source>
        <dbReference type="Pfam" id="PF07650"/>
    </source>
</evidence>